<name>A0A2P0VNS5_9VIRU</name>
<sequence>MKSAWLLFSITLFLSVLLVLWMKRNTTVEHLFLKRPTDQEKYHALALTCSSIPKGNKECCWLANACKDNKPESCKELVYASHMATEKFPYSHPLSKIRLKMSS</sequence>
<accession>A0A2P0VNS5</accession>
<protein>
    <submittedName>
        <fullName evidence="1">Uncharacterized protein</fullName>
    </submittedName>
</protein>
<gene>
    <name evidence="1" type="ORF">TetV_483</name>
</gene>
<keyword evidence="2" id="KW-1185">Reference proteome</keyword>
<dbReference type="Proteomes" id="UP000244773">
    <property type="component" value="Segment"/>
</dbReference>
<dbReference type="EMBL" id="KY322437">
    <property type="protein sequence ID" value="AUF82565.1"/>
    <property type="molecule type" value="Genomic_DNA"/>
</dbReference>
<reference evidence="1" key="1">
    <citation type="journal article" date="2018" name="Virology">
        <title>A giant virus infecting green algae encodes key fermentation genes.</title>
        <authorList>
            <person name="Schvarcz C.R."/>
            <person name="Steward G.F."/>
        </authorList>
    </citation>
    <scope>NUCLEOTIDE SEQUENCE [LARGE SCALE GENOMIC DNA]</scope>
</reference>
<organism evidence="1">
    <name type="scientific">Tetraselmis virus 1</name>
    <dbReference type="NCBI Taxonomy" id="2060617"/>
    <lineage>
        <taxon>Viruses</taxon>
        <taxon>Varidnaviria</taxon>
        <taxon>Bamfordvirae</taxon>
        <taxon>Nucleocytoviricota</taxon>
        <taxon>Megaviricetes</taxon>
        <taxon>Imitervirales</taxon>
        <taxon>Allomimiviridae</taxon>
        <taxon>Oceanusvirus</taxon>
        <taxon>Oceanusvirus kaneohense</taxon>
    </lineage>
</organism>
<evidence type="ECO:0000313" key="2">
    <source>
        <dbReference type="Proteomes" id="UP000244773"/>
    </source>
</evidence>
<evidence type="ECO:0000313" key="1">
    <source>
        <dbReference type="EMBL" id="AUF82565.1"/>
    </source>
</evidence>
<proteinExistence type="predicted"/>